<evidence type="ECO:0000259" key="1">
    <source>
        <dbReference type="Pfam" id="PF05368"/>
    </source>
</evidence>
<dbReference type="PANTHER" id="PTHR47129:SF1">
    <property type="entry name" value="NMRA-LIKE DOMAIN-CONTAINING PROTEIN"/>
    <property type="match status" value="1"/>
</dbReference>
<accession>A0A841CER7</accession>
<dbReference type="EMBL" id="JACHJN010000005">
    <property type="protein sequence ID" value="MBB5957052.1"/>
    <property type="molecule type" value="Genomic_DNA"/>
</dbReference>
<sequence length="290" mass="30631">MTDQPTRSDVTIAVTGATGRLGGRVALRLAAAGVPQRLVVRDPARAPELPGATPVPGSFTDRDAVLAALDGVDRLLMVSASETADRVDQHRAFVDAAAEAGVGHLVYISFYGAAPDATFTLARDHHVTEEHIRASGLAHTFLRDNMYADLMPSLAGDDGVIKGPAGDGRVSVVALDDIAEAATAVLLDAPRHAGATYDLTGPDALTLDEVAAILTKATGRNIRYQRETVEEAYESRASYDAPDWLLDAWVSTYTAIAAGELAEVTDHVERLTGHRATPLADVVREQTTNG</sequence>
<dbReference type="InterPro" id="IPR052718">
    <property type="entry name" value="NmrA-type_oxidoreductase"/>
</dbReference>
<evidence type="ECO:0000313" key="2">
    <source>
        <dbReference type="EMBL" id="MBB5957052.1"/>
    </source>
</evidence>
<dbReference type="InterPro" id="IPR008030">
    <property type="entry name" value="NmrA-like"/>
</dbReference>
<protein>
    <submittedName>
        <fullName evidence="2">Uncharacterized protein YbjT (DUF2867 family)</fullName>
    </submittedName>
</protein>
<proteinExistence type="predicted"/>
<keyword evidence="3" id="KW-1185">Reference proteome</keyword>
<dbReference type="Gene3D" id="3.90.25.10">
    <property type="entry name" value="UDP-galactose 4-epimerase, domain 1"/>
    <property type="match status" value="1"/>
</dbReference>
<dbReference type="Proteomes" id="UP000547510">
    <property type="component" value="Unassembled WGS sequence"/>
</dbReference>
<gene>
    <name evidence="2" type="ORF">FHS29_003645</name>
</gene>
<evidence type="ECO:0000313" key="3">
    <source>
        <dbReference type="Proteomes" id="UP000547510"/>
    </source>
</evidence>
<dbReference type="InterPro" id="IPR036291">
    <property type="entry name" value="NAD(P)-bd_dom_sf"/>
</dbReference>
<name>A0A841CER7_9PSEU</name>
<comment type="caution">
    <text evidence="2">The sequence shown here is derived from an EMBL/GenBank/DDBJ whole genome shotgun (WGS) entry which is preliminary data.</text>
</comment>
<dbReference type="SUPFAM" id="SSF51735">
    <property type="entry name" value="NAD(P)-binding Rossmann-fold domains"/>
    <property type="match status" value="1"/>
</dbReference>
<feature type="domain" description="NmrA-like" evidence="1">
    <location>
        <begin position="10"/>
        <end position="234"/>
    </location>
</feature>
<dbReference type="AlphaFoldDB" id="A0A841CER7"/>
<dbReference type="PANTHER" id="PTHR47129">
    <property type="entry name" value="QUINONE OXIDOREDUCTASE 2"/>
    <property type="match status" value="1"/>
</dbReference>
<dbReference type="RefSeq" id="WP_184691817.1">
    <property type="nucleotide sequence ID" value="NZ_JACHJN010000005.1"/>
</dbReference>
<dbReference type="Pfam" id="PF05368">
    <property type="entry name" value="NmrA"/>
    <property type="match status" value="1"/>
</dbReference>
<organism evidence="2 3">
    <name type="scientific">Saccharothrix tamanrassetensis</name>
    <dbReference type="NCBI Taxonomy" id="1051531"/>
    <lineage>
        <taxon>Bacteria</taxon>
        <taxon>Bacillati</taxon>
        <taxon>Actinomycetota</taxon>
        <taxon>Actinomycetes</taxon>
        <taxon>Pseudonocardiales</taxon>
        <taxon>Pseudonocardiaceae</taxon>
        <taxon>Saccharothrix</taxon>
    </lineage>
</organism>
<reference evidence="2 3" key="1">
    <citation type="submission" date="2020-08" db="EMBL/GenBank/DDBJ databases">
        <title>Genomic Encyclopedia of Type Strains, Phase III (KMG-III): the genomes of soil and plant-associated and newly described type strains.</title>
        <authorList>
            <person name="Whitman W."/>
        </authorList>
    </citation>
    <scope>NUCLEOTIDE SEQUENCE [LARGE SCALE GENOMIC DNA]</scope>
    <source>
        <strain evidence="2 3">CECT 8640</strain>
    </source>
</reference>
<dbReference type="CDD" id="cd05269">
    <property type="entry name" value="TMR_SDR_a"/>
    <property type="match status" value="1"/>
</dbReference>
<dbReference type="Gene3D" id="3.40.50.720">
    <property type="entry name" value="NAD(P)-binding Rossmann-like Domain"/>
    <property type="match status" value="1"/>
</dbReference>